<reference evidence="3" key="1">
    <citation type="journal article" date="2023" name="Mol. Phylogenet. Evol.">
        <title>Genome-scale phylogeny and comparative genomics of the fungal order Sordariales.</title>
        <authorList>
            <person name="Hensen N."/>
            <person name="Bonometti L."/>
            <person name="Westerberg I."/>
            <person name="Brannstrom I.O."/>
            <person name="Guillou S."/>
            <person name="Cros-Aarteil S."/>
            <person name="Calhoun S."/>
            <person name="Haridas S."/>
            <person name="Kuo A."/>
            <person name="Mondo S."/>
            <person name="Pangilinan J."/>
            <person name="Riley R."/>
            <person name="LaButti K."/>
            <person name="Andreopoulos B."/>
            <person name="Lipzen A."/>
            <person name="Chen C."/>
            <person name="Yan M."/>
            <person name="Daum C."/>
            <person name="Ng V."/>
            <person name="Clum A."/>
            <person name="Steindorff A."/>
            <person name="Ohm R.A."/>
            <person name="Martin F."/>
            <person name="Silar P."/>
            <person name="Natvig D.O."/>
            <person name="Lalanne C."/>
            <person name="Gautier V."/>
            <person name="Ament-Velasquez S.L."/>
            <person name="Kruys A."/>
            <person name="Hutchinson M.I."/>
            <person name="Powell A.J."/>
            <person name="Barry K."/>
            <person name="Miller A.N."/>
            <person name="Grigoriev I.V."/>
            <person name="Debuchy R."/>
            <person name="Gladieux P."/>
            <person name="Hiltunen Thoren M."/>
            <person name="Johannesson H."/>
        </authorList>
    </citation>
    <scope>NUCLEOTIDE SEQUENCE</scope>
    <source>
        <strain evidence="3">CBS 103.79</strain>
    </source>
</reference>
<dbReference type="InterPro" id="IPR053018">
    <property type="entry name" value="Elsinochrome_Biosynth-Asso"/>
</dbReference>
<name>A0AAN6RWR5_9PEZI</name>
<keyword evidence="2" id="KW-0472">Membrane</keyword>
<dbReference type="EMBL" id="MU855352">
    <property type="protein sequence ID" value="KAK3905599.1"/>
    <property type="molecule type" value="Genomic_DNA"/>
</dbReference>
<gene>
    <name evidence="3" type="ORF">C8A05DRAFT_30545</name>
</gene>
<reference evidence="3" key="2">
    <citation type="submission" date="2023-05" db="EMBL/GenBank/DDBJ databases">
        <authorList>
            <consortium name="Lawrence Berkeley National Laboratory"/>
            <person name="Steindorff A."/>
            <person name="Hensen N."/>
            <person name="Bonometti L."/>
            <person name="Westerberg I."/>
            <person name="Brannstrom I.O."/>
            <person name="Guillou S."/>
            <person name="Cros-Aarteil S."/>
            <person name="Calhoun S."/>
            <person name="Haridas S."/>
            <person name="Kuo A."/>
            <person name="Mondo S."/>
            <person name="Pangilinan J."/>
            <person name="Riley R."/>
            <person name="Labutti K."/>
            <person name="Andreopoulos B."/>
            <person name="Lipzen A."/>
            <person name="Chen C."/>
            <person name="Yanf M."/>
            <person name="Daum C."/>
            <person name="Ng V."/>
            <person name="Clum A."/>
            <person name="Ohm R."/>
            <person name="Martin F."/>
            <person name="Silar P."/>
            <person name="Natvig D."/>
            <person name="Lalanne C."/>
            <person name="Gautier V."/>
            <person name="Ament-Velasquez S.L."/>
            <person name="Kruys A."/>
            <person name="Hutchinson M.I."/>
            <person name="Powell A.J."/>
            <person name="Barry K."/>
            <person name="Miller A.N."/>
            <person name="Grigoriev I.V."/>
            <person name="Debuchy R."/>
            <person name="Gladieux P."/>
            <person name="Thoren M.H."/>
            <person name="Johannesson H."/>
        </authorList>
    </citation>
    <scope>NUCLEOTIDE SEQUENCE</scope>
    <source>
        <strain evidence="3">CBS 103.79</strain>
    </source>
</reference>
<feature type="transmembrane region" description="Helical" evidence="2">
    <location>
        <begin position="358"/>
        <end position="378"/>
    </location>
</feature>
<dbReference type="PANTHER" id="PTHR37577:SF1">
    <property type="entry name" value="INTEGRAL MEMBRANE PROTEIN"/>
    <property type="match status" value="1"/>
</dbReference>
<accession>A0AAN6RWR5</accession>
<evidence type="ECO:0000313" key="3">
    <source>
        <dbReference type="EMBL" id="KAK3905599.1"/>
    </source>
</evidence>
<feature type="transmembrane region" description="Helical" evidence="2">
    <location>
        <begin position="168"/>
        <end position="189"/>
    </location>
</feature>
<feature type="compositionally biased region" description="Pro residues" evidence="1">
    <location>
        <begin position="538"/>
        <end position="550"/>
    </location>
</feature>
<protein>
    <submittedName>
        <fullName evidence="3">Uncharacterized protein</fullName>
    </submittedName>
</protein>
<sequence>MGAFVSSENCAARHGIIVNCTVGRSENGSTVLSLGDVSPGEFAGDPDIAGAGVLGAFLCVTAASLLLALFSTGWWTLKNVGAWTKLSRQEKALKHWQLSIAGITEALITTCSDQQVFTGGAYAITLRYAKACSVSAYHYNIVANILLVTCATHLMAITTARHYWEQPLVGCLRIIVTTLVFVITGLLLAKQGSGSLGFPTEVPRDEDQYSPMLLPAACFQTTDSGIDKEISNAFKSGSADAFFTGQIHGWANYLIMFMFYVVAVCISLGRVIRRGRDKKGKRRAFVLWLRKVFPFFFGIKKLFYMVFALYLFAGIALSAWTVVIAGIYVFQLRRWVDQSNWMQKSSNGHNPENDPSTFGQLVPLLLMSLTLFTFLQIISQRFSARHKRARRLEYNALRNASNPNHPDHRRSDSDWRFPPPSSDTRYSTVSLVHGPPGDERPQFQDGDGLYDPHLTDKQQLKTDPVVVGVTAVENPSPIEIPIDDPPAPVPISRAKQQQEDLLPLSLPPPVVLADPTPTPDHPTNILPAVPTQEDTPQQPHPPSSSSPNPKPTLLERIARVRGEKRRKRRGGSDEAEASVQDTDTEGCRSTMSLPMPEFVHQNEGGRASAMSLPAPGLGTGAGARGRGEGSAVWGSGEWLAMGRSDSPAPVGEDEGQEGRRGG</sequence>
<keyword evidence="2" id="KW-1133">Transmembrane helix</keyword>
<organism evidence="3 4">
    <name type="scientific">Staphylotrichum tortipilum</name>
    <dbReference type="NCBI Taxonomy" id="2831512"/>
    <lineage>
        <taxon>Eukaryota</taxon>
        <taxon>Fungi</taxon>
        <taxon>Dikarya</taxon>
        <taxon>Ascomycota</taxon>
        <taxon>Pezizomycotina</taxon>
        <taxon>Sordariomycetes</taxon>
        <taxon>Sordariomycetidae</taxon>
        <taxon>Sordariales</taxon>
        <taxon>Chaetomiaceae</taxon>
        <taxon>Staphylotrichum</taxon>
    </lineage>
</organism>
<feature type="compositionally biased region" description="Pro residues" evidence="1">
    <location>
        <begin position="505"/>
        <end position="520"/>
    </location>
</feature>
<feature type="transmembrane region" description="Helical" evidence="2">
    <location>
        <begin position="302"/>
        <end position="330"/>
    </location>
</feature>
<evidence type="ECO:0000256" key="2">
    <source>
        <dbReference type="SAM" id="Phobius"/>
    </source>
</evidence>
<evidence type="ECO:0000256" key="1">
    <source>
        <dbReference type="SAM" id="MobiDB-lite"/>
    </source>
</evidence>
<dbReference type="AlphaFoldDB" id="A0AAN6RWR5"/>
<evidence type="ECO:0000313" key="4">
    <source>
        <dbReference type="Proteomes" id="UP001303889"/>
    </source>
</evidence>
<feature type="region of interest" description="Disordered" evidence="1">
    <location>
        <begin position="395"/>
        <end position="451"/>
    </location>
</feature>
<feature type="transmembrane region" description="Helical" evidence="2">
    <location>
        <begin position="250"/>
        <end position="272"/>
    </location>
</feature>
<proteinExistence type="predicted"/>
<feature type="region of interest" description="Disordered" evidence="1">
    <location>
        <begin position="606"/>
        <end position="662"/>
    </location>
</feature>
<feature type="region of interest" description="Disordered" evidence="1">
    <location>
        <begin position="505"/>
        <end position="589"/>
    </location>
</feature>
<feature type="transmembrane region" description="Helical" evidence="2">
    <location>
        <begin position="48"/>
        <end position="77"/>
    </location>
</feature>
<comment type="caution">
    <text evidence="3">The sequence shown here is derived from an EMBL/GenBank/DDBJ whole genome shotgun (WGS) entry which is preliminary data.</text>
</comment>
<keyword evidence="2" id="KW-0812">Transmembrane</keyword>
<dbReference type="PANTHER" id="PTHR37577">
    <property type="entry name" value="INTEGRAL MEMBRANE PROTEIN"/>
    <property type="match status" value="1"/>
</dbReference>
<dbReference type="Proteomes" id="UP001303889">
    <property type="component" value="Unassembled WGS sequence"/>
</dbReference>
<keyword evidence="4" id="KW-1185">Reference proteome</keyword>
<feature type="compositionally biased region" description="Basic and acidic residues" evidence="1">
    <location>
        <begin position="405"/>
        <end position="415"/>
    </location>
</feature>